<dbReference type="GO" id="GO:0004519">
    <property type="term" value="F:endonuclease activity"/>
    <property type="evidence" value="ECO:0007669"/>
    <property type="project" value="UniProtKB-KW"/>
</dbReference>
<protein>
    <submittedName>
        <fullName evidence="2">HNH endonuclease</fullName>
    </submittedName>
</protein>
<feature type="domain" description="HNH nuclease" evidence="1">
    <location>
        <begin position="86"/>
        <end position="129"/>
    </location>
</feature>
<dbReference type="Pfam" id="PF13391">
    <property type="entry name" value="HNH_2"/>
    <property type="match status" value="1"/>
</dbReference>
<sequence length="181" mass="20221">MTPGKEGFVICRFHLVKMEHDDDISPQPEAVSTTEGVDADMTPLEAQVRRYINSRQLARDTAAANRIKDMYGQTCQMCDLRLVVSPTGEAYSEAAHIQALGKPHGGPDVIENILCLCPNCHALFDRGALQISDSLDVIDGLSGQYRRALTRLSEHRIQVSYVRQHRSRWADRNGQIGVFEL</sequence>
<reference evidence="2" key="1">
    <citation type="submission" date="2021-03" db="EMBL/GenBank/DDBJ databases">
        <title>Streptomyces strains.</title>
        <authorList>
            <person name="Lund M.B."/>
            <person name="Toerring T."/>
        </authorList>
    </citation>
    <scope>NUCLEOTIDE SEQUENCE</scope>
    <source>
        <strain evidence="2">JCM 4242</strain>
    </source>
</reference>
<keyword evidence="2" id="KW-0255">Endonuclease</keyword>
<evidence type="ECO:0000313" key="3">
    <source>
        <dbReference type="Proteomes" id="UP000664781"/>
    </source>
</evidence>
<dbReference type="Proteomes" id="UP000664781">
    <property type="component" value="Unassembled WGS sequence"/>
</dbReference>
<dbReference type="EMBL" id="JAFMOF010000001">
    <property type="protein sequence ID" value="MBO0652172.1"/>
    <property type="molecule type" value="Genomic_DNA"/>
</dbReference>
<dbReference type="Gene3D" id="1.10.30.50">
    <property type="match status" value="1"/>
</dbReference>
<name>A0A939FJ19_9ACTN</name>
<dbReference type="AlphaFoldDB" id="A0A939FJ19"/>
<accession>A0A939FJ19</accession>
<proteinExistence type="predicted"/>
<keyword evidence="2" id="KW-0378">Hydrolase</keyword>
<gene>
    <name evidence="2" type="ORF">J1792_04995</name>
</gene>
<evidence type="ECO:0000259" key="1">
    <source>
        <dbReference type="Pfam" id="PF13391"/>
    </source>
</evidence>
<evidence type="ECO:0000313" key="2">
    <source>
        <dbReference type="EMBL" id="MBO0652172.1"/>
    </source>
</evidence>
<comment type="caution">
    <text evidence="2">The sequence shown here is derived from an EMBL/GenBank/DDBJ whole genome shotgun (WGS) entry which is preliminary data.</text>
</comment>
<dbReference type="InterPro" id="IPR003615">
    <property type="entry name" value="HNH_nuc"/>
</dbReference>
<keyword evidence="2" id="KW-0540">Nuclease</keyword>
<dbReference type="CDD" id="cd00085">
    <property type="entry name" value="HNHc"/>
    <property type="match status" value="1"/>
</dbReference>
<keyword evidence="3" id="KW-1185">Reference proteome</keyword>
<organism evidence="2 3">
    <name type="scientific">Streptomyces triculaminicus</name>
    <dbReference type="NCBI Taxonomy" id="2816232"/>
    <lineage>
        <taxon>Bacteria</taxon>
        <taxon>Bacillati</taxon>
        <taxon>Actinomycetota</taxon>
        <taxon>Actinomycetes</taxon>
        <taxon>Kitasatosporales</taxon>
        <taxon>Streptomycetaceae</taxon>
        <taxon>Streptomyces</taxon>
    </lineage>
</organism>